<dbReference type="InterPro" id="IPR009030">
    <property type="entry name" value="Growth_fac_rcpt_cys_sf"/>
</dbReference>
<evidence type="ECO:0000256" key="1">
    <source>
        <dbReference type="SAM" id="MobiDB-lite"/>
    </source>
</evidence>
<dbReference type="OrthoDB" id="528882at2759"/>
<keyword evidence="4" id="KW-1185">Reference proteome</keyword>
<evidence type="ECO:0000313" key="4">
    <source>
        <dbReference type="Proteomes" id="UP000006906"/>
    </source>
</evidence>
<dbReference type="InParanoid" id="A0A2K3DDN9"/>
<reference evidence="3 4" key="1">
    <citation type="journal article" date="2007" name="Science">
        <title>The Chlamydomonas genome reveals the evolution of key animal and plant functions.</title>
        <authorList>
            <person name="Merchant S.S."/>
            <person name="Prochnik S.E."/>
            <person name="Vallon O."/>
            <person name="Harris E.H."/>
            <person name="Karpowicz S.J."/>
            <person name="Witman G.B."/>
            <person name="Terry A."/>
            <person name="Salamov A."/>
            <person name="Fritz-Laylin L.K."/>
            <person name="Marechal-Drouard L."/>
            <person name="Marshall W.F."/>
            <person name="Qu L.H."/>
            <person name="Nelson D.R."/>
            <person name="Sanderfoot A.A."/>
            <person name="Spalding M.H."/>
            <person name="Kapitonov V.V."/>
            <person name="Ren Q."/>
            <person name="Ferris P."/>
            <person name="Lindquist E."/>
            <person name="Shapiro H."/>
            <person name="Lucas S.M."/>
            <person name="Grimwood J."/>
            <person name="Schmutz J."/>
            <person name="Cardol P."/>
            <person name="Cerutti H."/>
            <person name="Chanfreau G."/>
            <person name="Chen C.L."/>
            <person name="Cognat V."/>
            <person name="Croft M.T."/>
            <person name="Dent R."/>
            <person name="Dutcher S."/>
            <person name="Fernandez E."/>
            <person name="Fukuzawa H."/>
            <person name="Gonzalez-Ballester D."/>
            <person name="Gonzalez-Halphen D."/>
            <person name="Hallmann A."/>
            <person name="Hanikenne M."/>
            <person name="Hippler M."/>
            <person name="Inwood W."/>
            <person name="Jabbari K."/>
            <person name="Kalanon M."/>
            <person name="Kuras R."/>
            <person name="Lefebvre P.A."/>
            <person name="Lemaire S.D."/>
            <person name="Lobanov A.V."/>
            <person name="Lohr M."/>
            <person name="Manuell A."/>
            <person name="Meier I."/>
            <person name="Mets L."/>
            <person name="Mittag M."/>
            <person name="Mittelmeier T."/>
            <person name="Moroney J.V."/>
            <person name="Moseley J."/>
            <person name="Napoli C."/>
            <person name="Nedelcu A.M."/>
            <person name="Niyogi K."/>
            <person name="Novoselov S.V."/>
            <person name="Paulsen I.T."/>
            <person name="Pazour G."/>
            <person name="Purton S."/>
            <person name="Ral J.P."/>
            <person name="Riano-Pachon D.M."/>
            <person name="Riekhof W."/>
            <person name="Rymarquis L."/>
            <person name="Schroda M."/>
            <person name="Stern D."/>
            <person name="Umen J."/>
            <person name="Willows R."/>
            <person name="Wilson N."/>
            <person name="Zimmer S.L."/>
            <person name="Allmer J."/>
            <person name="Balk J."/>
            <person name="Bisova K."/>
            <person name="Chen C.J."/>
            <person name="Elias M."/>
            <person name="Gendler K."/>
            <person name="Hauser C."/>
            <person name="Lamb M.R."/>
            <person name="Ledford H."/>
            <person name="Long J.C."/>
            <person name="Minagawa J."/>
            <person name="Page M.D."/>
            <person name="Pan J."/>
            <person name="Pootakham W."/>
            <person name="Roje S."/>
            <person name="Rose A."/>
            <person name="Stahlberg E."/>
            <person name="Terauchi A.M."/>
            <person name="Yang P."/>
            <person name="Ball S."/>
            <person name="Bowler C."/>
            <person name="Dieckmann C.L."/>
            <person name="Gladyshev V.N."/>
            <person name="Green P."/>
            <person name="Jorgensen R."/>
            <person name="Mayfield S."/>
            <person name="Mueller-Roeber B."/>
            <person name="Rajamani S."/>
            <person name="Sayre R.T."/>
            <person name="Brokstein P."/>
            <person name="Dubchak I."/>
            <person name="Goodstein D."/>
            <person name="Hornick L."/>
            <person name="Huang Y.W."/>
            <person name="Jhaveri J."/>
            <person name="Luo Y."/>
            <person name="Martinez D."/>
            <person name="Ngau W.C."/>
            <person name="Otillar B."/>
            <person name="Poliakov A."/>
            <person name="Porter A."/>
            <person name="Szajkowski L."/>
            <person name="Werner G."/>
            <person name="Zhou K."/>
            <person name="Grigoriev I.V."/>
            <person name="Rokhsar D.S."/>
            <person name="Grossman A.R."/>
        </authorList>
    </citation>
    <scope>NUCLEOTIDE SEQUENCE [LARGE SCALE GENOMIC DNA]</scope>
    <source>
        <strain evidence="4">CC-503</strain>
    </source>
</reference>
<feature type="chain" id="PRO_5014393542" evidence="2">
    <location>
        <begin position="31"/>
        <end position="703"/>
    </location>
</feature>
<feature type="compositionally biased region" description="Pro residues" evidence="1">
    <location>
        <begin position="62"/>
        <end position="102"/>
    </location>
</feature>
<dbReference type="RefSeq" id="XP_042921042.1">
    <property type="nucleotide sequence ID" value="XM_043065464.1"/>
</dbReference>
<dbReference type="EMBL" id="CM008970">
    <property type="protein sequence ID" value="PNW78652.1"/>
    <property type="molecule type" value="Genomic_DNA"/>
</dbReference>
<organism evidence="3 4">
    <name type="scientific">Chlamydomonas reinhardtii</name>
    <name type="common">Chlamydomonas smithii</name>
    <dbReference type="NCBI Taxonomy" id="3055"/>
    <lineage>
        <taxon>Eukaryota</taxon>
        <taxon>Viridiplantae</taxon>
        <taxon>Chlorophyta</taxon>
        <taxon>core chlorophytes</taxon>
        <taxon>Chlorophyceae</taxon>
        <taxon>CS clade</taxon>
        <taxon>Chlamydomonadales</taxon>
        <taxon>Chlamydomonadaceae</taxon>
        <taxon>Chlamydomonas</taxon>
    </lineage>
</organism>
<dbReference type="PANTHER" id="PTHR34859">
    <property type="entry name" value="UNNAMED PRODUCT"/>
    <property type="match status" value="1"/>
</dbReference>
<dbReference type="SUPFAM" id="SSF57184">
    <property type="entry name" value="Growth factor receptor domain"/>
    <property type="match status" value="1"/>
</dbReference>
<sequence length="703" mass="73858">MSDDTRSSKQWRALWCAVLVLSLSVPGLRARTLPPQQRHGEDSALDVALRGRALQATSEMSPSPPASPCPVRSPRPPRPQSPSPRPPSPTPPSPKPPSPSPPAHLTSTTATALGGSLACLTGVQDFLSAIPNPPIIGTFMSALQELPAMGSDGSSAGGLFDNLKLSLLAGYAMAQNARLPVFTGAEIGEYESGVDGLDAACANIDSNVQAASQYVLGVVTTAFLNDLQLPESSSTSSADTDQQKSWLEALSGLSVCAAINPCENTYIMGFDGFSTPPINTEVGQLTFSLLRAGFSYGSNFNTSFMDLVVHNAWSYDWSKRHEPGTLTDVTRPVNVLLGGGVTWGLDLSAEEGGPTLASIALEAEANLGISTVGGSKEVIITANARGPTLTIADVIELDFSGMLDLGQNIQFRYKSKSDFFFQYVLYASANNDISGLLQDAPGLSDLLTNIVTFEGSVSLAVQVDAIGAAVRIEVDGSFSIADDIASQFDIPSAGGKVSILLTKKHKESDFRVTLVINGKAYCVGVYNRGSGHGVDTCPTGTVKDPNGLLCYPTCRAGYYLVGPVCWQYCPSGYTITGAHCLKPAAYGRGGGYPWKFGDGLSLDAAKRRCEKTNPGGCEKNGEIYYPKCRSGYSAFGCCTCSPNCPSGMTDIGVSCQKQSYGNGAGFALGCASGEDKSGTFCYSQCKAGYTGVGFLCWQFTCSP</sequence>
<evidence type="ECO:0000313" key="3">
    <source>
        <dbReference type="EMBL" id="PNW78652.1"/>
    </source>
</evidence>
<dbReference type="KEGG" id="cre:CHLRE_09g388352v5"/>
<protein>
    <submittedName>
        <fullName evidence="3">Uncharacterized protein</fullName>
    </submittedName>
</protein>
<dbReference type="PANTHER" id="PTHR34859:SF2">
    <property type="entry name" value="LYSM DOMAIN-CONTAINING PROTEIN"/>
    <property type="match status" value="1"/>
</dbReference>
<evidence type="ECO:0000256" key="2">
    <source>
        <dbReference type="SAM" id="SignalP"/>
    </source>
</evidence>
<dbReference type="Gramene" id="PNW78652">
    <property type="protein sequence ID" value="PNW78652"/>
    <property type="gene ID" value="CHLRE_09g388352v5"/>
</dbReference>
<accession>A0A2K3DDN9</accession>
<keyword evidence="2" id="KW-0732">Signal</keyword>
<gene>
    <name evidence="3" type="ORF">CHLRE_09g388352v5</name>
</gene>
<dbReference type="Proteomes" id="UP000006906">
    <property type="component" value="Chromosome 9"/>
</dbReference>
<proteinExistence type="predicted"/>
<dbReference type="AlphaFoldDB" id="A0A2K3DDN9"/>
<feature type="signal peptide" evidence="2">
    <location>
        <begin position="1"/>
        <end position="30"/>
    </location>
</feature>
<name>A0A2K3DDN9_CHLRE</name>
<dbReference type="GeneID" id="5720025"/>
<feature type="region of interest" description="Disordered" evidence="1">
    <location>
        <begin position="54"/>
        <end position="106"/>
    </location>
</feature>